<feature type="domain" description="Guanylate cyclase" evidence="1">
    <location>
        <begin position="1"/>
        <end position="130"/>
    </location>
</feature>
<dbReference type="RefSeq" id="WP_174673110.1">
    <property type="nucleotide sequence ID" value="NZ_CP054491.1"/>
</dbReference>
<dbReference type="GO" id="GO:0004016">
    <property type="term" value="F:adenylate cyclase activity"/>
    <property type="evidence" value="ECO:0007669"/>
    <property type="project" value="UniProtKB-ARBA"/>
</dbReference>
<accession>A0A6N0HW51</accession>
<dbReference type="GO" id="GO:0035556">
    <property type="term" value="P:intracellular signal transduction"/>
    <property type="evidence" value="ECO:0007669"/>
    <property type="project" value="InterPro"/>
</dbReference>
<evidence type="ECO:0000259" key="1">
    <source>
        <dbReference type="PROSITE" id="PS50125"/>
    </source>
</evidence>
<dbReference type="SMART" id="SM00044">
    <property type="entry name" value="CYCc"/>
    <property type="match status" value="1"/>
</dbReference>
<dbReference type="PANTHER" id="PTHR43081:SF20">
    <property type="entry name" value="TWO-COMPONENT RESPONSE REGULATOR"/>
    <property type="match status" value="1"/>
</dbReference>
<reference evidence="2 3" key="1">
    <citation type="submission" date="2020-05" db="EMBL/GenBank/DDBJ databases">
        <title>Horizontal transmission and recombination maintain forever young bacterial symbiont genomes.</title>
        <authorList>
            <person name="Russell S.L."/>
            <person name="Pepper-Tunick E."/>
            <person name="Svedberg J."/>
            <person name="Byrne A."/>
            <person name="Ruelas Castillo J."/>
            <person name="Vollmers C."/>
            <person name="Beinart R.A."/>
            <person name="Corbett-Detig R."/>
        </authorList>
    </citation>
    <scope>NUCLEOTIDE SEQUENCE [LARGE SCALE GENOMIC DNA]</scope>
    <source>
        <strain evidence="2">Santa_Monica_outfall</strain>
    </source>
</reference>
<evidence type="ECO:0000313" key="3">
    <source>
        <dbReference type="Proteomes" id="UP000509658"/>
    </source>
</evidence>
<dbReference type="Gene3D" id="3.30.70.1230">
    <property type="entry name" value="Nucleotide cyclase"/>
    <property type="match status" value="1"/>
</dbReference>
<name>A0A6N0HW51_9GAMM</name>
<sequence>MSDLEGFTAMMERYEPAVISTILNDYLDGMIKIAFEHDGTLDRIVGDAVAVIFSAPVVQADHAQRAYDCALAMDRFAEAYAEQQRAAGVALGSTRIGVHTGRVLIGNFGGNEMLDYRALGDPINTASRLETVNSQLGTRICVSGETIEQCSSVSVRPVGDLVLKGKQEAIAAYEPLAASRVGDLDAYLNSYQQMCERSEEARTAFSRLAESAPDDRLVQFHNNRLMGESRGVGL</sequence>
<gene>
    <name evidence="2" type="ORF">HUE57_10050</name>
</gene>
<protein>
    <submittedName>
        <fullName evidence="2">Adenylate/guanylate cyclase domain-containing protein</fullName>
    </submittedName>
</protein>
<organism evidence="2 3">
    <name type="scientific">Candidatus Reidiella endopervernicosa</name>
    <dbReference type="NCBI Taxonomy" id="2738883"/>
    <lineage>
        <taxon>Bacteria</taxon>
        <taxon>Pseudomonadati</taxon>
        <taxon>Pseudomonadota</taxon>
        <taxon>Gammaproteobacteria</taxon>
        <taxon>Candidatus Reidiella</taxon>
    </lineage>
</organism>
<dbReference type="KEGG" id="rev:HUE57_10050"/>
<dbReference type="SUPFAM" id="SSF55073">
    <property type="entry name" value="Nucleotide cyclase"/>
    <property type="match status" value="1"/>
</dbReference>
<dbReference type="CDD" id="cd07302">
    <property type="entry name" value="CHD"/>
    <property type="match status" value="1"/>
</dbReference>
<dbReference type="EMBL" id="CP054491">
    <property type="protein sequence ID" value="QKQ26582.1"/>
    <property type="molecule type" value="Genomic_DNA"/>
</dbReference>
<dbReference type="PANTHER" id="PTHR43081">
    <property type="entry name" value="ADENYLATE CYCLASE, TERMINAL-DIFFERENTIATION SPECIFIC-RELATED"/>
    <property type="match status" value="1"/>
</dbReference>
<dbReference type="InterPro" id="IPR001054">
    <property type="entry name" value="A/G_cyclase"/>
</dbReference>
<evidence type="ECO:0000313" key="2">
    <source>
        <dbReference type="EMBL" id="QKQ26582.1"/>
    </source>
</evidence>
<dbReference type="Proteomes" id="UP000509658">
    <property type="component" value="Chromosome"/>
</dbReference>
<dbReference type="Pfam" id="PF00211">
    <property type="entry name" value="Guanylate_cyc"/>
    <property type="match status" value="1"/>
</dbReference>
<keyword evidence="3" id="KW-1185">Reference proteome</keyword>
<dbReference type="GO" id="GO:0006171">
    <property type="term" value="P:cAMP biosynthetic process"/>
    <property type="evidence" value="ECO:0007669"/>
    <property type="project" value="TreeGrafter"/>
</dbReference>
<dbReference type="InterPro" id="IPR050697">
    <property type="entry name" value="Adenylyl/Guanylyl_Cyclase_3/4"/>
</dbReference>
<dbReference type="AlphaFoldDB" id="A0A6N0HW51"/>
<proteinExistence type="predicted"/>
<dbReference type="InterPro" id="IPR029787">
    <property type="entry name" value="Nucleotide_cyclase"/>
</dbReference>
<dbReference type="PROSITE" id="PS50125">
    <property type="entry name" value="GUANYLATE_CYCLASE_2"/>
    <property type="match status" value="1"/>
</dbReference>